<dbReference type="PANTHER" id="PTHR35249">
    <property type="entry name" value="DYNEIN REGULATORY COMPLEX SUBUNIT 7"/>
    <property type="match status" value="1"/>
</dbReference>
<dbReference type="PANTHER" id="PTHR35249:SF2">
    <property type="entry name" value="DYNEIN REGULATORY COMPLEX SUBUNIT 7"/>
    <property type="match status" value="1"/>
</dbReference>
<comment type="similarity">
    <text evidence="2">Belongs to the DRC7 family.</text>
</comment>
<evidence type="ECO:0000256" key="7">
    <source>
        <dbReference type="ARBA" id="ARBA00022871"/>
    </source>
</evidence>
<reference evidence="17" key="2">
    <citation type="submission" date="2025-08" db="UniProtKB">
        <authorList>
            <consortium name="Ensembl"/>
        </authorList>
    </citation>
    <scope>IDENTIFICATION</scope>
</reference>
<comment type="subcellular location">
    <subcellularLocation>
        <location evidence="1">Cytoplasm</location>
        <location evidence="1">Cytoskeleton</location>
        <location evidence="1">Flagellum axoneme</location>
    </subcellularLocation>
</comment>
<reference evidence="17" key="3">
    <citation type="submission" date="2025-09" db="UniProtKB">
        <authorList>
            <consortium name="Ensembl"/>
        </authorList>
    </citation>
    <scope>IDENTIFICATION</scope>
</reference>
<keyword evidence="8" id="KW-0175">Coiled coil</keyword>
<dbReference type="GO" id="GO:0030154">
    <property type="term" value="P:cell differentiation"/>
    <property type="evidence" value="ECO:0007669"/>
    <property type="project" value="UniProtKB-KW"/>
</dbReference>
<sequence>IDTSGFPSTYKNNSQKEKLMLAFAENFRQQYAHLFPDRKPLFLTPRNECGIEKFVSTTIRPTLLSYEELYSWDGCAEFVSDYLTMYPLKPPIDPPQVLHSPVSILKCQQGNCFDFSVLLCSLLIGAGYDAYSVSGYAVKEMCLNDETREICPLLRKREEKGVEEKKPVVKKYAVKPPRDLNSRFEMNQETKRKRDIAAALEKKKMDEEKRIAELEKPPLDPLYGLRVHCWVLVLAGKREVSENFFIDPITGHSYQTTDKYFLGIESLWNHENYWVNMQDCRHGTMDMTFDLGDPVCWEFMLLGSGKPLLSIPDMDEEELQLDDEMFLNLCCHGEKEEEFIFYMPPSWVERIEVSPKDFETRCPNGKKTILYRKAVLEKFAPYLMKDGLVMKLTVYEDTECSRVLEVKEWFENRRDKLDLRELKQRSNLIVEHFIPGRSDALKTHIYKTLVPETERTMEFYNEARVDGLQKREENPCEMKETFVGRPDFLSYRHTVFGKRVKKVMLSGSTETNNRPILKITELFHRNPEKLANEDVEQQVFLISENRIQLTYHLESDKIIASKRQFLKPPNAGEKGNQVVLTTDMISTFQVDPTRKPCKDVFLYEMFMNLLETEKQLKQIIRESEQEVCEILQVREQEETMSELQISVYDTERNEKGKKLREALEQQRKEELKRQKEREMDYLAPFLAQQGDPTALTKKQAIQLRNDCLADLKKRLINKANLIQRRFEKETQELQKKQQWYQQNQVSMTKEDEEDYLCYCSNAMFQIHILELRLNRHKELAPAKYLAMEERLNRDPRLAEYLWVFF</sequence>
<dbReference type="SUPFAM" id="SSF54001">
    <property type="entry name" value="Cysteine proteinases"/>
    <property type="match status" value="1"/>
</dbReference>
<dbReference type="EMBL" id="AFYH01217651">
    <property type="status" value="NOT_ANNOTATED_CDS"/>
    <property type="molecule type" value="Genomic_DNA"/>
</dbReference>
<evidence type="ECO:0000313" key="18">
    <source>
        <dbReference type="Proteomes" id="UP000008672"/>
    </source>
</evidence>
<evidence type="ECO:0000256" key="13">
    <source>
        <dbReference type="ARBA" id="ARBA00031733"/>
    </source>
</evidence>
<evidence type="ECO:0000259" key="16">
    <source>
        <dbReference type="Pfam" id="PF24671"/>
    </source>
</evidence>
<dbReference type="EMBL" id="AFYH01217650">
    <property type="status" value="NOT_ANNOTATED_CDS"/>
    <property type="molecule type" value="Genomic_DNA"/>
</dbReference>
<evidence type="ECO:0000256" key="10">
    <source>
        <dbReference type="ARBA" id="ARBA00023212"/>
    </source>
</evidence>
<dbReference type="InterPro" id="IPR038765">
    <property type="entry name" value="Papain-like_cys_pep_sf"/>
</dbReference>
<evidence type="ECO:0000256" key="3">
    <source>
        <dbReference type="ARBA" id="ARBA00021303"/>
    </source>
</evidence>
<keyword evidence="11" id="KW-0966">Cell projection</keyword>
<dbReference type="InterPro" id="IPR033551">
    <property type="entry name" value="DRC7/lobo"/>
</dbReference>
<keyword evidence="10" id="KW-0206">Cytoskeleton</keyword>
<evidence type="ECO:0000259" key="15">
    <source>
        <dbReference type="Pfam" id="PF24667"/>
    </source>
</evidence>
<dbReference type="GO" id="GO:0030317">
    <property type="term" value="P:flagellated sperm motility"/>
    <property type="evidence" value="ECO:0007669"/>
    <property type="project" value="TreeGrafter"/>
</dbReference>
<name>H2ZTQ9_LATCH</name>
<dbReference type="InterPro" id="IPR056292">
    <property type="entry name" value="DRC7_C"/>
</dbReference>
<protein>
    <recommendedName>
        <fullName evidence="3">Dynein regulatory complex subunit 7</fullName>
    </recommendedName>
    <alternativeName>
        <fullName evidence="12">Coiled-coil domain-containing protein 135</fullName>
    </alternativeName>
    <alternativeName>
        <fullName evidence="13">Coiled-coil domain-containing protein lobo homolog</fullName>
    </alternativeName>
</protein>
<keyword evidence="18" id="KW-1185">Reference proteome</keyword>
<evidence type="ECO:0000256" key="9">
    <source>
        <dbReference type="ARBA" id="ARBA00023069"/>
    </source>
</evidence>
<dbReference type="EMBL" id="AFYH01217653">
    <property type="status" value="NOT_ANNOTATED_CDS"/>
    <property type="molecule type" value="Genomic_DNA"/>
</dbReference>
<evidence type="ECO:0000256" key="4">
    <source>
        <dbReference type="ARBA" id="ARBA00022490"/>
    </source>
</evidence>
<dbReference type="Pfam" id="PF24671">
    <property type="entry name" value="DRC7_C"/>
    <property type="match status" value="1"/>
</dbReference>
<evidence type="ECO:0000256" key="12">
    <source>
        <dbReference type="ARBA" id="ARBA00031627"/>
    </source>
</evidence>
<dbReference type="InterPro" id="IPR056290">
    <property type="entry name" value="CEPT76/DRC7_peptidase-like_dom"/>
</dbReference>
<dbReference type="EMBL" id="AFYH01217652">
    <property type="status" value="NOT_ANNOTATED_CDS"/>
    <property type="molecule type" value="Genomic_DNA"/>
</dbReference>
<evidence type="ECO:0000256" key="6">
    <source>
        <dbReference type="ARBA" id="ARBA00022846"/>
    </source>
</evidence>
<feature type="domain" description="Dynein regulatory complex subunit 7 MORN" evidence="15">
    <location>
        <begin position="363"/>
        <end position="646"/>
    </location>
</feature>
<evidence type="ECO:0000259" key="14">
    <source>
        <dbReference type="Pfam" id="PF24656"/>
    </source>
</evidence>
<keyword evidence="4" id="KW-0963">Cytoplasm</keyword>
<evidence type="ECO:0000256" key="2">
    <source>
        <dbReference type="ARBA" id="ARBA00010738"/>
    </source>
</evidence>
<dbReference type="Pfam" id="PF24656">
    <property type="entry name" value="CEPT76_peptidase"/>
    <property type="match status" value="1"/>
</dbReference>
<keyword evidence="9" id="KW-0969">Cilium</keyword>
<dbReference type="EMBL" id="AFYH01217649">
    <property type="status" value="NOT_ANNOTATED_CDS"/>
    <property type="molecule type" value="Genomic_DNA"/>
</dbReference>
<feature type="domain" description="Dynein regulatory complex subunit 7 C-terminal" evidence="16">
    <location>
        <begin position="694"/>
        <end position="800"/>
    </location>
</feature>
<organism evidence="17 18">
    <name type="scientific">Latimeria chalumnae</name>
    <name type="common">Coelacanth</name>
    <dbReference type="NCBI Taxonomy" id="7897"/>
    <lineage>
        <taxon>Eukaryota</taxon>
        <taxon>Metazoa</taxon>
        <taxon>Chordata</taxon>
        <taxon>Craniata</taxon>
        <taxon>Vertebrata</taxon>
        <taxon>Euteleostomi</taxon>
        <taxon>Coelacanthiformes</taxon>
        <taxon>Coelacanthidae</taxon>
        <taxon>Latimeria</taxon>
    </lineage>
</organism>
<evidence type="ECO:0000256" key="11">
    <source>
        <dbReference type="ARBA" id="ARBA00023273"/>
    </source>
</evidence>
<gene>
    <name evidence="17" type="primary">DRC7</name>
</gene>
<dbReference type="GO" id="GO:0007283">
    <property type="term" value="P:spermatogenesis"/>
    <property type="evidence" value="ECO:0007669"/>
    <property type="project" value="UniProtKB-KW"/>
</dbReference>
<dbReference type="GO" id="GO:0031514">
    <property type="term" value="C:motile cilium"/>
    <property type="evidence" value="ECO:0007669"/>
    <property type="project" value="TreeGrafter"/>
</dbReference>
<keyword evidence="6" id="KW-0282">Flagellum</keyword>
<dbReference type="Ensembl" id="ENSLACT00000000788.1">
    <property type="protein sequence ID" value="ENSLACP00000000780.1"/>
    <property type="gene ID" value="ENSLACG00000000701.2"/>
</dbReference>
<keyword evidence="5" id="KW-0221">Differentiation</keyword>
<evidence type="ECO:0000256" key="1">
    <source>
        <dbReference type="ARBA" id="ARBA00004611"/>
    </source>
</evidence>
<evidence type="ECO:0000256" key="8">
    <source>
        <dbReference type="ARBA" id="ARBA00023054"/>
    </source>
</evidence>
<dbReference type="GeneTree" id="ENSGT00390000004913"/>
<proteinExistence type="inferred from homology"/>
<keyword evidence="7" id="KW-0744">Spermatogenesis</keyword>
<reference evidence="18" key="1">
    <citation type="submission" date="2011-08" db="EMBL/GenBank/DDBJ databases">
        <title>The draft genome of Latimeria chalumnae.</title>
        <authorList>
            <person name="Di Palma F."/>
            <person name="Alfoldi J."/>
            <person name="Johnson J."/>
            <person name="Berlin A."/>
            <person name="Gnerre S."/>
            <person name="Jaffe D."/>
            <person name="MacCallum I."/>
            <person name="Young S."/>
            <person name="Walker B.J."/>
            <person name="Lander E."/>
            <person name="Lindblad-Toh K."/>
        </authorList>
    </citation>
    <scope>NUCLEOTIDE SEQUENCE [LARGE SCALE GENOMIC DNA]</scope>
    <source>
        <strain evidence="18">Wild caught</strain>
    </source>
</reference>
<feature type="domain" description="CEP76/DRC7 peptidase-like" evidence="14">
    <location>
        <begin position="227"/>
        <end position="300"/>
    </location>
</feature>
<dbReference type="Pfam" id="PF24667">
    <property type="entry name" value="MORN_DRC7"/>
    <property type="match status" value="1"/>
</dbReference>
<dbReference type="AlphaFoldDB" id="H2ZTQ9"/>
<evidence type="ECO:0000313" key="17">
    <source>
        <dbReference type="Ensembl" id="ENSLACP00000000780.1"/>
    </source>
</evidence>
<dbReference type="Proteomes" id="UP000008672">
    <property type="component" value="Unassembled WGS sequence"/>
</dbReference>
<accession>H2ZTQ9</accession>
<evidence type="ECO:0000256" key="5">
    <source>
        <dbReference type="ARBA" id="ARBA00022782"/>
    </source>
</evidence>
<dbReference type="InterPro" id="IPR056291">
    <property type="entry name" value="MORN_DRC7"/>
</dbReference>